<proteinExistence type="predicted"/>
<dbReference type="EMBL" id="DVFK01000023">
    <property type="protein sequence ID" value="HIQ67245.1"/>
    <property type="molecule type" value="Genomic_DNA"/>
</dbReference>
<gene>
    <name evidence="1" type="ORF">IAB74_01875</name>
</gene>
<evidence type="ECO:0000313" key="2">
    <source>
        <dbReference type="Proteomes" id="UP000886796"/>
    </source>
</evidence>
<accession>A0A9D0Z3F6</accession>
<name>A0A9D0Z3F6_9FIRM</name>
<evidence type="ECO:0000313" key="1">
    <source>
        <dbReference type="EMBL" id="HIQ67245.1"/>
    </source>
</evidence>
<protein>
    <submittedName>
        <fullName evidence="1">Uncharacterized protein</fullName>
    </submittedName>
</protein>
<sequence>GSVLVTLYDAVDAVHSGLSSSAKVSNVQANYQWNLAEDCSWIYVSKKGESNYKLSGRYHKGSMGVLVGVPKLVVNGMNSTAYINSVNRQLTAVPKNYDSTYYAVRTFASGKVGVYESYISSLPVVGLEGKTVATAVLSNPFYPVYAQ</sequence>
<dbReference type="AlphaFoldDB" id="A0A9D0Z3F6"/>
<organism evidence="1 2">
    <name type="scientific">Candidatus Faecousia excrementigallinarum</name>
    <dbReference type="NCBI Taxonomy" id="2840806"/>
    <lineage>
        <taxon>Bacteria</taxon>
        <taxon>Bacillati</taxon>
        <taxon>Bacillota</taxon>
        <taxon>Clostridia</taxon>
        <taxon>Eubacteriales</taxon>
        <taxon>Oscillospiraceae</taxon>
        <taxon>Faecousia</taxon>
    </lineage>
</organism>
<dbReference type="Proteomes" id="UP000886796">
    <property type="component" value="Unassembled WGS sequence"/>
</dbReference>
<feature type="non-terminal residue" evidence="1">
    <location>
        <position position="1"/>
    </location>
</feature>
<reference evidence="1" key="2">
    <citation type="journal article" date="2021" name="PeerJ">
        <title>Extensive microbial diversity within the chicken gut microbiome revealed by metagenomics and culture.</title>
        <authorList>
            <person name="Gilroy R."/>
            <person name="Ravi A."/>
            <person name="Getino M."/>
            <person name="Pursley I."/>
            <person name="Horton D.L."/>
            <person name="Alikhan N.F."/>
            <person name="Baker D."/>
            <person name="Gharbi K."/>
            <person name="Hall N."/>
            <person name="Watson M."/>
            <person name="Adriaenssens E.M."/>
            <person name="Foster-Nyarko E."/>
            <person name="Jarju S."/>
            <person name="Secka A."/>
            <person name="Antonio M."/>
            <person name="Oren A."/>
            <person name="Chaudhuri R.R."/>
            <person name="La Ragione R."/>
            <person name="Hildebrand F."/>
            <person name="Pallen M.J."/>
        </authorList>
    </citation>
    <scope>NUCLEOTIDE SEQUENCE</scope>
    <source>
        <strain evidence="1">13361</strain>
    </source>
</reference>
<comment type="caution">
    <text evidence="1">The sequence shown here is derived from an EMBL/GenBank/DDBJ whole genome shotgun (WGS) entry which is preliminary data.</text>
</comment>
<reference evidence="1" key="1">
    <citation type="submission" date="2020-10" db="EMBL/GenBank/DDBJ databases">
        <authorList>
            <person name="Gilroy R."/>
        </authorList>
    </citation>
    <scope>NUCLEOTIDE SEQUENCE</scope>
    <source>
        <strain evidence="1">13361</strain>
    </source>
</reference>